<keyword evidence="4" id="KW-0732">Signal</keyword>
<name>A0ABS7C345_9BACL</name>
<comment type="subcellular location">
    <subcellularLocation>
        <location evidence="1">Membrane</location>
        <topology evidence="1">Lipid-anchor</topology>
    </subcellularLocation>
</comment>
<keyword evidence="3" id="KW-0309">Germination</keyword>
<protein>
    <submittedName>
        <fullName evidence="11">Ger(X)C family spore germination protein</fullName>
    </submittedName>
</protein>
<keyword evidence="8" id="KW-1133">Transmembrane helix</keyword>
<dbReference type="PANTHER" id="PTHR35789:SF1">
    <property type="entry name" value="SPORE GERMINATION PROTEIN B3"/>
    <property type="match status" value="1"/>
</dbReference>
<dbReference type="Gene3D" id="6.20.190.10">
    <property type="entry name" value="Nutrient germinant receptor protein C, domain 1"/>
    <property type="match status" value="1"/>
</dbReference>
<comment type="caution">
    <text evidence="11">The sequence shown here is derived from an EMBL/GenBank/DDBJ whole genome shotgun (WGS) entry which is preliminary data.</text>
</comment>
<accession>A0ABS7C345</accession>
<dbReference type="InterPro" id="IPR057336">
    <property type="entry name" value="GerAC_N"/>
</dbReference>
<dbReference type="Pfam" id="PF25198">
    <property type="entry name" value="Spore_GerAC_N"/>
    <property type="match status" value="1"/>
</dbReference>
<evidence type="ECO:0000313" key="12">
    <source>
        <dbReference type="Proteomes" id="UP001519887"/>
    </source>
</evidence>
<evidence type="ECO:0000256" key="4">
    <source>
        <dbReference type="ARBA" id="ARBA00022729"/>
    </source>
</evidence>
<evidence type="ECO:0000313" key="11">
    <source>
        <dbReference type="EMBL" id="MBW7455289.1"/>
    </source>
</evidence>
<dbReference type="InterPro" id="IPR038501">
    <property type="entry name" value="Spore_GerAC_C_sf"/>
</dbReference>
<evidence type="ECO:0000259" key="9">
    <source>
        <dbReference type="Pfam" id="PF05504"/>
    </source>
</evidence>
<dbReference type="PANTHER" id="PTHR35789">
    <property type="entry name" value="SPORE GERMINATION PROTEIN B3"/>
    <property type="match status" value="1"/>
</dbReference>
<comment type="similarity">
    <text evidence="2">Belongs to the GerABKC lipoprotein family.</text>
</comment>
<evidence type="ECO:0000256" key="7">
    <source>
        <dbReference type="ARBA" id="ARBA00023288"/>
    </source>
</evidence>
<evidence type="ECO:0000256" key="5">
    <source>
        <dbReference type="ARBA" id="ARBA00023136"/>
    </source>
</evidence>
<keyword evidence="5 8" id="KW-0472">Membrane</keyword>
<dbReference type="InterPro" id="IPR008844">
    <property type="entry name" value="Spore_GerAC-like"/>
</dbReference>
<dbReference type="NCBIfam" id="TIGR02887">
    <property type="entry name" value="spore_ger_x_C"/>
    <property type="match status" value="1"/>
</dbReference>
<keyword evidence="8" id="KW-0812">Transmembrane</keyword>
<dbReference type="InterPro" id="IPR046953">
    <property type="entry name" value="Spore_GerAC-like_C"/>
</dbReference>
<gene>
    <name evidence="11" type="ORF">K0U00_14785</name>
</gene>
<feature type="transmembrane region" description="Helical" evidence="8">
    <location>
        <begin position="12"/>
        <end position="32"/>
    </location>
</feature>
<keyword evidence="12" id="KW-1185">Reference proteome</keyword>
<organism evidence="11 12">
    <name type="scientific">Paenibacillus sepulcri</name>
    <dbReference type="NCBI Taxonomy" id="359917"/>
    <lineage>
        <taxon>Bacteria</taxon>
        <taxon>Bacillati</taxon>
        <taxon>Bacillota</taxon>
        <taxon>Bacilli</taxon>
        <taxon>Bacillales</taxon>
        <taxon>Paenibacillaceae</taxon>
        <taxon>Paenibacillus</taxon>
    </lineage>
</organism>
<keyword evidence="6" id="KW-0564">Palmitate</keyword>
<evidence type="ECO:0000256" key="2">
    <source>
        <dbReference type="ARBA" id="ARBA00007886"/>
    </source>
</evidence>
<feature type="domain" description="Spore germination GerAC-like C-terminal" evidence="9">
    <location>
        <begin position="222"/>
        <end position="388"/>
    </location>
</feature>
<dbReference type="RefSeq" id="WP_210037592.1">
    <property type="nucleotide sequence ID" value="NZ_JBHLVU010000004.1"/>
</dbReference>
<dbReference type="Proteomes" id="UP001519887">
    <property type="component" value="Unassembled WGS sequence"/>
</dbReference>
<reference evidence="11 12" key="1">
    <citation type="submission" date="2021-07" db="EMBL/GenBank/DDBJ databases">
        <title>Paenibacillus radiodurans sp. nov., isolated from the southeastern edge of Tengger Desert.</title>
        <authorList>
            <person name="Zhang G."/>
        </authorList>
    </citation>
    <scope>NUCLEOTIDE SEQUENCE [LARGE SCALE GENOMIC DNA]</scope>
    <source>
        <strain evidence="11 12">CCM 7311</strain>
    </source>
</reference>
<feature type="domain" description="Spore germination protein N-terminal" evidence="10">
    <location>
        <begin position="35"/>
        <end position="209"/>
    </location>
</feature>
<evidence type="ECO:0000256" key="1">
    <source>
        <dbReference type="ARBA" id="ARBA00004635"/>
    </source>
</evidence>
<keyword evidence="7" id="KW-0449">Lipoprotein</keyword>
<dbReference type="EMBL" id="JAHZIK010000336">
    <property type="protein sequence ID" value="MBW7455289.1"/>
    <property type="molecule type" value="Genomic_DNA"/>
</dbReference>
<sequence length="406" mass="44878">MSALLSQKTVSYTLKLIGMMAAAILFVTALSGCGDRSELPERAFVMGVGIDESEAGKLLLTFQIYKPSQSIATKGNVGLPYINVRTTDDSVMEAIRDVTNHLGRKAQFSHMRVILISDTLVRKIPVAKLLEMFYRDHESRLTCSVIVTRGPTFNYFSKRPLIENTVSQQYYLSEEQASQNSGKSVESNLLKLALQVRSATGNATLPFLETSTDETGKDPRITGIAVLRKGLMVGQLKGYYSEGLLMLTNKYKSGSIELPCPDKSAGKSSGIDESVEVVSYKVQKTVKLKGDQIHVNLHADAKVAAIELSCSTISNDAEETAFEKRIADQIKQQMENTLNHIVAMKVDLLGIGNQINRHHPALWKKWKPDWPNRFAGVTFTIDTHTLMVTHGTTTGKPLLEDEPQQE</sequence>
<dbReference type="Gene3D" id="3.30.300.210">
    <property type="entry name" value="Nutrient germinant receptor protein C, domain 3"/>
    <property type="match status" value="1"/>
</dbReference>
<evidence type="ECO:0000256" key="3">
    <source>
        <dbReference type="ARBA" id="ARBA00022544"/>
    </source>
</evidence>
<proteinExistence type="inferred from homology"/>
<dbReference type="Pfam" id="PF05504">
    <property type="entry name" value="Spore_GerAC"/>
    <property type="match status" value="1"/>
</dbReference>
<evidence type="ECO:0000256" key="8">
    <source>
        <dbReference type="SAM" id="Phobius"/>
    </source>
</evidence>
<evidence type="ECO:0000259" key="10">
    <source>
        <dbReference type="Pfam" id="PF25198"/>
    </source>
</evidence>
<evidence type="ECO:0000256" key="6">
    <source>
        <dbReference type="ARBA" id="ARBA00023139"/>
    </source>
</evidence>